<accession>A0A2S4L2P8</accession>
<organism evidence="12 13">
    <name type="scientific">Tolypocladium paradoxum</name>
    <dbReference type="NCBI Taxonomy" id="94208"/>
    <lineage>
        <taxon>Eukaryota</taxon>
        <taxon>Fungi</taxon>
        <taxon>Dikarya</taxon>
        <taxon>Ascomycota</taxon>
        <taxon>Pezizomycotina</taxon>
        <taxon>Sordariomycetes</taxon>
        <taxon>Hypocreomycetidae</taxon>
        <taxon>Hypocreales</taxon>
        <taxon>Ophiocordycipitaceae</taxon>
        <taxon>Tolypocladium</taxon>
    </lineage>
</organism>
<evidence type="ECO:0000313" key="13">
    <source>
        <dbReference type="Proteomes" id="UP000237481"/>
    </source>
</evidence>
<comment type="function">
    <text evidence="1">Component of the EKC/KEOPS complex that is required for the formation of a threonylcarbamoyl group on adenosine at position 37 (t(6)A37) in tRNAs that read codons beginning with adenine. The complex is probably involved in the transfer of the threonylcarbamoyl moiety of threonylcarbamoyl-AMP (TC-AMP) to the N6 group of A37. BUD32 has ATPase activity in the context of the EKC/KEOPS complex and likely plays a supporting role to the catalytic subunit KAE1. The EKC/KEOPS complex also promotes both telomere uncapping and telomere elongation. The complex is required for efficient recruitment of transcriptional coactivators.</text>
</comment>
<evidence type="ECO:0000256" key="4">
    <source>
        <dbReference type="ARBA" id="ARBA00013948"/>
    </source>
</evidence>
<dbReference type="InterPro" id="IPR008266">
    <property type="entry name" value="Tyr_kinase_AS"/>
</dbReference>
<reference evidence="12 13" key="1">
    <citation type="submission" date="2018-01" db="EMBL/GenBank/DDBJ databases">
        <title>Harnessing the power of phylogenomics to disentangle the directionality and signatures of interkingdom host jumping in the parasitic fungal genus Tolypocladium.</title>
        <authorList>
            <person name="Quandt C.A."/>
            <person name="Patterson W."/>
            <person name="Spatafora J.W."/>
        </authorList>
    </citation>
    <scope>NUCLEOTIDE SEQUENCE [LARGE SCALE GENOMIC DNA]</scope>
    <source>
        <strain evidence="12 13">NRBC 100945</strain>
    </source>
</reference>
<dbReference type="PANTHER" id="PTHR44329">
    <property type="entry name" value="SERINE/THREONINE-PROTEIN KINASE TNNI3K-RELATED"/>
    <property type="match status" value="1"/>
</dbReference>
<dbReference type="GO" id="GO:0005524">
    <property type="term" value="F:ATP binding"/>
    <property type="evidence" value="ECO:0007669"/>
    <property type="project" value="InterPro"/>
</dbReference>
<dbReference type="Pfam" id="PF00069">
    <property type="entry name" value="Pkinase"/>
    <property type="match status" value="1"/>
</dbReference>
<comment type="catalytic activity">
    <reaction evidence="8">
        <text>L-threonyl-[protein] + ATP = O-phospho-L-threonyl-[protein] + ADP + H(+)</text>
        <dbReference type="Rhea" id="RHEA:46608"/>
        <dbReference type="Rhea" id="RHEA-COMP:11060"/>
        <dbReference type="Rhea" id="RHEA-COMP:11605"/>
        <dbReference type="ChEBI" id="CHEBI:15378"/>
        <dbReference type="ChEBI" id="CHEBI:30013"/>
        <dbReference type="ChEBI" id="CHEBI:30616"/>
        <dbReference type="ChEBI" id="CHEBI:61977"/>
        <dbReference type="ChEBI" id="CHEBI:456216"/>
        <dbReference type="EC" id="2.7.11.1"/>
    </reaction>
</comment>
<comment type="subunit">
    <text evidence="2">Component of the EKC/KEOPS complex composed of at least BUD32, CGI121, GON7, KAE1 and PCC1; the whole complex dimerizes.</text>
</comment>
<dbReference type="PROSITE" id="PS50011">
    <property type="entry name" value="PROTEIN_KINASE_DOM"/>
    <property type="match status" value="1"/>
</dbReference>
<feature type="domain" description="Protein kinase" evidence="11">
    <location>
        <begin position="110"/>
        <end position="372"/>
    </location>
</feature>
<evidence type="ECO:0000256" key="8">
    <source>
        <dbReference type="ARBA" id="ARBA00047899"/>
    </source>
</evidence>
<keyword evidence="13" id="KW-1185">Reference proteome</keyword>
<dbReference type="OrthoDB" id="1668230at2759"/>
<keyword evidence="12" id="KW-0808">Transferase</keyword>
<evidence type="ECO:0000313" key="12">
    <source>
        <dbReference type="EMBL" id="POR36711.1"/>
    </source>
</evidence>
<comment type="catalytic activity">
    <reaction evidence="9">
        <text>L-seryl-[protein] + ATP = O-phospho-L-seryl-[protein] + ADP + H(+)</text>
        <dbReference type="Rhea" id="RHEA:17989"/>
        <dbReference type="Rhea" id="RHEA-COMP:9863"/>
        <dbReference type="Rhea" id="RHEA-COMP:11604"/>
        <dbReference type="ChEBI" id="CHEBI:15378"/>
        <dbReference type="ChEBI" id="CHEBI:29999"/>
        <dbReference type="ChEBI" id="CHEBI:30616"/>
        <dbReference type="ChEBI" id="CHEBI:83421"/>
        <dbReference type="ChEBI" id="CHEBI:456216"/>
        <dbReference type="EC" id="2.7.11.1"/>
    </reaction>
</comment>
<proteinExistence type="predicted"/>
<dbReference type="PROSITE" id="PS00109">
    <property type="entry name" value="PROTEIN_KINASE_TYR"/>
    <property type="match status" value="1"/>
</dbReference>
<dbReference type="CDD" id="cd00180">
    <property type="entry name" value="PKc"/>
    <property type="match status" value="1"/>
</dbReference>
<sequence length="372" mass="42029">MFTVAQRVFQPLITMPWPWATGAWSFISRLLNRCAAAPCDAEQQDSPEAHTLQSSLRSLQSDTTSISHSAHVQDPPQATPTPQYPPRIRYVPIPGEWERKLHPGWPESAFRVPDPVPEGHIYYVRKGDYVRRGATALVERLPSGHIAKTPLPNPYDPEAEQRVRQNMEHEYDVYRFIGSSPFIPKLIDWDSKSKTLVLEDHANGDLETYFRNHCDADADTRRKWALQAAQALESLHIIGVIHQDVTPRNFLLDENLDLRICDFAGSSFPGRTASIGAPGSRYQSRAWDRGYIPTQADDIFSLGSVLYFIMRGEEPHSNLDENDVERRFENLDFPASDQLGCGTVIQNCWGGRFAASKQVVQALVHAVEINRV</sequence>
<dbReference type="InterPro" id="IPR051681">
    <property type="entry name" value="Ser/Thr_Kinases-Pseudokinases"/>
</dbReference>
<feature type="region of interest" description="Disordered" evidence="10">
    <location>
        <begin position="42"/>
        <end position="87"/>
    </location>
</feature>
<evidence type="ECO:0000256" key="5">
    <source>
        <dbReference type="ARBA" id="ARBA00019973"/>
    </source>
</evidence>
<evidence type="ECO:0000256" key="2">
    <source>
        <dbReference type="ARBA" id="ARBA00011534"/>
    </source>
</evidence>
<keyword evidence="12" id="KW-0418">Kinase</keyword>
<evidence type="ECO:0000256" key="10">
    <source>
        <dbReference type="SAM" id="MobiDB-lite"/>
    </source>
</evidence>
<evidence type="ECO:0000256" key="9">
    <source>
        <dbReference type="ARBA" id="ARBA00048679"/>
    </source>
</evidence>
<comment type="caution">
    <text evidence="12">The sequence shown here is derived from an EMBL/GenBank/DDBJ whole genome shotgun (WGS) entry which is preliminary data.</text>
</comment>
<evidence type="ECO:0000256" key="1">
    <source>
        <dbReference type="ARBA" id="ARBA00003747"/>
    </source>
</evidence>
<dbReference type="InterPro" id="IPR011009">
    <property type="entry name" value="Kinase-like_dom_sf"/>
</dbReference>
<feature type="compositionally biased region" description="Polar residues" evidence="10">
    <location>
        <begin position="51"/>
        <end position="70"/>
    </location>
</feature>
<dbReference type="SUPFAM" id="SSF56112">
    <property type="entry name" value="Protein kinase-like (PK-like)"/>
    <property type="match status" value="1"/>
</dbReference>
<dbReference type="PANTHER" id="PTHR44329:SF214">
    <property type="entry name" value="PROTEIN KINASE DOMAIN-CONTAINING PROTEIN"/>
    <property type="match status" value="1"/>
</dbReference>
<dbReference type="InterPro" id="IPR000719">
    <property type="entry name" value="Prot_kinase_dom"/>
</dbReference>
<evidence type="ECO:0000256" key="7">
    <source>
        <dbReference type="ARBA" id="ARBA00033194"/>
    </source>
</evidence>
<dbReference type="Proteomes" id="UP000237481">
    <property type="component" value="Unassembled WGS sequence"/>
</dbReference>
<dbReference type="STRING" id="94208.A0A2S4L2P8"/>
<dbReference type="AlphaFoldDB" id="A0A2S4L2P8"/>
<name>A0A2S4L2P8_9HYPO</name>
<evidence type="ECO:0000256" key="6">
    <source>
        <dbReference type="ARBA" id="ARBA00030980"/>
    </source>
</evidence>
<gene>
    <name evidence="12" type="ORF">TPAR_03103</name>
</gene>
<dbReference type="EMBL" id="PKSG01000307">
    <property type="protein sequence ID" value="POR36711.1"/>
    <property type="molecule type" value="Genomic_DNA"/>
</dbReference>
<protein>
    <recommendedName>
        <fullName evidence="5">EKC/KEOPS complex subunit BUD32</fullName>
        <ecNumber evidence="3">2.7.11.1</ecNumber>
    </recommendedName>
    <alternativeName>
        <fullName evidence="6 7">Atypical Serine/threonine protein kinase BUD32</fullName>
    </alternativeName>
    <alternativeName>
        <fullName evidence="4">EKC/KEOPS complex subunit bud32</fullName>
    </alternativeName>
</protein>
<evidence type="ECO:0000259" key="11">
    <source>
        <dbReference type="PROSITE" id="PS50011"/>
    </source>
</evidence>
<dbReference type="Gene3D" id="1.10.510.10">
    <property type="entry name" value="Transferase(Phosphotransferase) domain 1"/>
    <property type="match status" value="1"/>
</dbReference>
<dbReference type="GO" id="GO:0004674">
    <property type="term" value="F:protein serine/threonine kinase activity"/>
    <property type="evidence" value="ECO:0007669"/>
    <property type="project" value="UniProtKB-EC"/>
</dbReference>
<dbReference type="EC" id="2.7.11.1" evidence="3"/>
<evidence type="ECO:0000256" key="3">
    <source>
        <dbReference type="ARBA" id="ARBA00012513"/>
    </source>
</evidence>